<dbReference type="InterPro" id="IPR001188">
    <property type="entry name" value="Sperm_putr-bd"/>
</dbReference>
<dbReference type="CDD" id="cd13590">
    <property type="entry name" value="PBP2_PotD_PotF_like"/>
    <property type="match status" value="1"/>
</dbReference>
<dbReference type="SUPFAM" id="SSF53850">
    <property type="entry name" value="Periplasmic binding protein-like II"/>
    <property type="match status" value="1"/>
</dbReference>
<dbReference type="GO" id="GO:0019808">
    <property type="term" value="F:polyamine binding"/>
    <property type="evidence" value="ECO:0007669"/>
    <property type="project" value="InterPro"/>
</dbReference>
<comment type="subcellular location">
    <subcellularLocation>
        <location evidence="1">Periplasm</location>
    </subcellularLocation>
</comment>
<evidence type="ECO:0000256" key="4">
    <source>
        <dbReference type="ARBA" id="ARBA00022764"/>
    </source>
</evidence>
<protein>
    <submittedName>
        <fullName evidence="6">Spermidine/putrescine transport system substrate-binding protein</fullName>
    </submittedName>
</protein>
<dbReference type="InterPro" id="IPR006311">
    <property type="entry name" value="TAT_signal"/>
</dbReference>
<keyword evidence="3 5" id="KW-0732">Signal</keyword>
<evidence type="ECO:0000313" key="7">
    <source>
        <dbReference type="Proteomes" id="UP000539111"/>
    </source>
</evidence>
<keyword evidence="4" id="KW-0574">Periplasm</keyword>
<feature type="chain" id="PRO_5038591168" evidence="5">
    <location>
        <begin position="26"/>
        <end position="373"/>
    </location>
</feature>
<name>A0A7Z0D1I6_9MICO</name>
<evidence type="ECO:0000256" key="3">
    <source>
        <dbReference type="ARBA" id="ARBA00022729"/>
    </source>
</evidence>
<sequence>MSVNLPSRRSALALLGAATAGTTLAACSDASAPGKTQTAGANKAGDKGTVNIYTWPDYFSSKSLKTFTKKTGISPNISTYDSSDTVFTKLNSPAGAGFDIVVPSSGWIQPLADKGLLAEIDRDKVDLSSLDPSLLDREYDPGNKYSIPKDWGMLGIVYNPDAVRHPIRTWQDFLDAGSQKGVSGKVRMSSSAWETIGISLWIDGKNWNTVGAAAIKDAAKRIKAFAPHVKTFEGFDPATLANGSVVLAQCNQAAARTAIAQNPKLKWVIPGPRSELWVDSYALPKKSHNPDAAYKFLNYELTPSVQLHETEFLGYPAALKGLRRKMPKSVKNSDLIFGGKHVDFDKLTTFVVNKKTIGVYQQQQTEIQAAAGK</sequence>
<accession>A0A7Z0D1I6</accession>
<comment type="caution">
    <text evidence="6">The sequence shown here is derived from an EMBL/GenBank/DDBJ whole genome shotgun (WGS) entry which is preliminary data.</text>
</comment>
<dbReference type="AlphaFoldDB" id="A0A7Z0D1I6"/>
<gene>
    <name evidence="6" type="ORF">BJY26_000633</name>
</gene>
<dbReference type="Proteomes" id="UP000539111">
    <property type="component" value="Unassembled WGS sequence"/>
</dbReference>
<dbReference type="PANTHER" id="PTHR30222">
    <property type="entry name" value="SPERMIDINE/PUTRESCINE-BINDING PERIPLASMIC PROTEIN"/>
    <property type="match status" value="1"/>
</dbReference>
<keyword evidence="7" id="KW-1185">Reference proteome</keyword>
<dbReference type="GO" id="GO:0042597">
    <property type="term" value="C:periplasmic space"/>
    <property type="evidence" value="ECO:0007669"/>
    <property type="project" value="UniProtKB-SubCell"/>
</dbReference>
<evidence type="ECO:0000256" key="5">
    <source>
        <dbReference type="SAM" id="SignalP"/>
    </source>
</evidence>
<dbReference type="Gene3D" id="3.40.190.10">
    <property type="entry name" value="Periplasmic binding protein-like II"/>
    <property type="match status" value="2"/>
</dbReference>
<reference evidence="6 7" key="1">
    <citation type="submission" date="2020-07" db="EMBL/GenBank/DDBJ databases">
        <title>Sequencing the genomes of 1000 actinobacteria strains.</title>
        <authorList>
            <person name="Klenk H.-P."/>
        </authorList>
    </citation>
    <scope>NUCLEOTIDE SEQUENCE [LARGE SCALE GENOMIC DNA]</scope>
    <source>
        <strain evidence="6 7">DSM 26341</strain>
    </source>
</reference>
<evidence type="ECO:0000256" key="1">
    <source>
        <dbReference type="ARBA" id="ARBA00004418"/>
    </source>
</evidence>
<dbReference type="PROSITE" id="PS51318">
    <property type="entry name" value="TAT"/>
    <property type="match status" value="1"/>
</dbReference>
<dbReference type="EMBL" id="JACBZP010000001">
    <property type="protein sequence ID" value="NYI66327.1"/>
    <property type="molecule type" value="Genomic_DNA"/>
</dbReference>
<proteinExistence type="predicted"/>
<dbReference type="Pfam" id="PF13416">
    <property type="entry name" value="SBP_bac_8"/>
    <property type="match status" value="1"/>
</dbReference>
<dbReference type="GO" id="GO:0015846">
    <property type="term" value="P:polyamine transport"/>
    <property type="evidence" value="ECO:0007669"/>
    <property type="project" value="InterPro"/>
</dbReference>
<dbReference type="InterPro" id="IPR006059">
    <property type="entry name" value="SBP"/>
</dbReference>
<organism evidence="6 7">
    <name type="scientific">Spelaeicoccus albus</name>
    <dbReference type="NCBI Taxonomy" id="1280376"/>
    <lineage>
        <taxon>Bacteria</taxon>
        <taxon>Bacillati</taxon>
        <taxon>Actinomycetota</taxon>
        <taxon>Actinomycetes</taxon>
        <taxon>Micrococcales</taxon>
        <taxon>Brevibacteriaceae</taxon>
        <taxon>Spelaeicoccus</taxon>
    </lineage>
</organism>
<dbReference type="PANTHER" id="PTHR30222:SF17">
    <property type="entry name" value="SPERMIDINE_PUTRESCINE-BINDING PERIPLASMIC PROTEIN"/>
    <property type="match status" value="1"/>
</dbReference>
<feature type="signal peptide" evidence="5">
    <location>
        <begin position="1"/>
        <end position="25"/>
    </location>
</feature>
<dbReference type="RefSeq" id="WP_179425588.1">
    <property type="nucleotide sequence ID" value="NZ_JACBZP010000001.1"/>
</dbReference>
<evidence type="ECO:0000313" key="6">
    <source>
        <dbReference type="EMBL" id="NYI66327.1"/>
    </source>
</evidence>
<evidence type="ECO:0000256" key="2">
    <source>
        <dbReference type="ARBA" id="ARBA00022448"/>
    </source>
</evidence>
<keyword evidence="2" id="KW-0813">Transport</keyword>
<dbReference type="PRINTS" id="PR00909">
    <property type="entry name" value="SPERMDNBNDNG"/>
</dbReference>